<keyword evidence="1" id="KW-0472">Membrane</keyword>
<evidence type="ECO:0000256" key="1">
    <source>
        <dbReference type="SAM" id="Phobius"/>
    </source>
</evidence>
<keyword evidence="1" id="KW-0812">Transmembrane</keyword>
<dbReference type="EMBL" id="KN582506">
    <property type="protein sequence ID" value="KHJ82068.1"/>
    <property type="molecule type" value="Genomic_DNA"/>
</dbReference>
<proteinExistence type="predicted"/>
<sequence length="58" mass="6203">MCCVHLLFNPKANKILLPEDKPSNFSKTLKKDQYKVLPVILGVIAGGLGGYAVGKAFG</sequence>
<name>A0A0B1S9U2_OESDE</name>
<feature type="transmembrane region" description="Helical" evidence="1">
    <location>
        <begin position="36"/>
        <end position="54"/>
    </location>
</feature>
<dbReference type="AlphaFoldDB" id="A0A0B1S9U2"/>
<protein>
    <submittedName>
        <fullName evidence="2">Uncharacterized protein</fullName>
    </submittedName>
</protein>
<dbReference type="Proteomes" id="UP000053660">
    <property type="component" value="Unassembled WGS sequence"/>
</dbReference>
<gene>
    <name evidence="2" type="ORF">OESDEN_18240</name>
</gene>
<keyword evidence="3" id="KW-1185">Reference proteome</keyword>
<accession>A0A0B1S9U2</accession>
<evidence type="ECO:0000313" key="3">
    <source>
        <dbReference type="Proteomes" id="UP000053660"/>
    </source>
</evidence>
<evidence type="ECO:0000313" key="2">
    <source>
        <dbReference type="EMBL" id="KHJ82068.1"/>
    </source>
</evidence>
<keyword evidence="1" id="KW-1133">Transmembrane helix</keyword>
<organism evidence="2 3">
    <name type="scientific">Oesophagostomum dentatum</name>
    <name type="common">Nodular worm</name>
    <dbReference type="NCBI Taxonomy" id="61180"/>
    <lineage>
        <taxon>Eukaryota</taxon>
        <taxon>Metazoa</taxon>
        <taxon>Ecdysozoa</taxon>
        <taxon>Nematoda</taxon>
        <taxon>Chromadorea</taxon>
        <taxon>Rhabditida</taxon>
        <taxon>Rhabditina</taxon>
        <taxon>Rhabditomorpha</taxon>
        <taxon>Strongyloidea</taxon>
        <taxon>Strongylidae</taxon>
        <taxon>Oesophagostomum</taxon>
    </lineage>
</organism>
<reference evidence="2 3" key="1">
    <citation type="submission" date="2014-03" db="EMBL/GenBank/DDBJ databases">
        <title>Draft genome of the hookworm Oesophagostomum dentatum.</title>
        <authorList>
            <person name="Mitreva M."/>
        </authorList>
    </citation>
    <scope>NUCLEOTIDE SEQUENCE [LARGE SCALE GENOMIC DNA]</scope>
    <source>
        <strain evidence="2 3">OD-Hann</strain>
    </source>
</reference>